<gene>
    <name evidence="2" type="ORF">LEP1GSC116_0609</name>
</gene>
<feature type="domain" description="Aminotransferase class I/classII large" evidence="1">
    <location>
        <begin position="15"/>
        <end position="56"/>
    </location>
</feature>
<dbReference type="Pfam" id="PF00155">
    <property type="entry name" value="Aminotran_1_2"/>
    <property type="match status" value="1"/>
</dbReference>
<dbReference type="PANTHER" id="PTHR43510">
    <property type="entry name" value="AMINOTRANSFERASE FUNCTION, HYPOTHETICAL (EUROFUNG)"/>
    <property type="match status" value="1"/>
</dbReference>
<dbReference type="InterPro" id="IPR015424">
    <property type="entry name" value="PyrdxlP-dep_Trfase"/>
</dbReference>
<evidence type="ECO:0000259" key="1">
    <source>
        <dbReference type="Pfam" id="PF00155"/>
    </source>
</evidence>
<reference evidence="2 3" key="1">
    <citation type="submission" date="2013-01" db="EMBL/GenBank/DDBJ databases">
        <authorList>
            <person name="Harkins D.M."/>
            <person name="Durkin A.S."/>
            <person name="Brinkac L.M."/>
            <person name="Haft D.H."/>
            <person name="Selengut J.D."/>
            <person name="Sanka R."/>
            <person name="DePew J."/>
            <person name="Purushe J."/>
            <person name="Picardeau M."/>
            <person name="Werts C."/>
            <person name="Goarant C."/>
            <person name="Vinetz J.M."/>
            <person name="Sutton G.G."/>
            <person name="Nierman W.C."/>
            <person name="Fouts D.E."/>
        </authorList>
    </citation>
    <scope>NUCLEOTIDE SEQUENCE [LARGE SCALE GENOMIC DNA]</scope>
    <source>
        <strain evidence="2 3">Verdun HP</strain>
    </source>
</reference>
<dbReference type="GO" id="GO:0030170">
    <property type="term" value="F:pyridoxal phosphate binding"/>
    <property type="evidence" value="ECO:0007669"/>
    <property type="project" value="InterPro"/>
</dbReference>
<dbReference type="PANTHER" id="PTHR43510:SF1">
    <property type="entry name" value="AMINOTRANSFERASE FUNCTION, HYPOTHETICAL (EUROFUNG)"/>
    <property type="match status" value="1"/>
</dbReference>
<organism evidence="2 3">
    <name type="scientific">Leptospira interrogans serovar Icterohaemorrhagiae str. Verdun HP</name>
    <dbReference type="NCBI Taxonomy" id="1049910"/>
    <lineage>
        <taxon>Bacteria</taxon>
        <taxon>Pseudomonadati</taxon>
        <taxon>Spirochaetota</taxon>
        <taxon>Spirochaetia</taxon>
        <taxon>Leptospirales</taxon>
        <taxon>Leptospiraceae</taxon>
        <taxon>Leptospira</taxon>
    </lineage>
</organism>
<proteinExistence type="predicted"/>
<accession>M6R5S9</accession>
<dbReference type="Proteomes" id="UP000012092">
    <property type="component" value="Unassembled WGS sequence"/>
</dbReference>
<sequence>MVSFVKLKKGIFSSRYADLLLDQCGVFVLPGCDFECEGWIRIGFGETNERFQAGIERWKSLSL</sequence>
<evidence type="ECO:0000313" key="2">
    <source>
        <dbReference type="EMBL" id="EMO02930.1"/>
    </source>
</evidence>
<evidence type="ECO:0000313" key="3">
    <source>
        <dbReference type="Proteomes" id="UP000012092"/>
    </source>
</evidence>
<protein>
    <submittedName>
        <fullName evidence="2">Transaminase family protein</fullName>
    </submittedName>
</protein>
<dbReference type="InterPro" id="IPR004839">
    <property type="entry name" value="Aminotransferase_I/II_large"/>
</dbReference>
<name>M6R5S9_LEPIR</name>
<dbReference type="SUPFAM" id="SSF53383">
    <property type="entry name" value="PLP-dependent transferases"/>
    <property type="match status" value="1"/>
</dbReference>
<comment type="caution">
    <text evidence="2">The sequence shown here is derived from an EMBL/GenBank/DDBJ whole genome shotgun (WGS) entry which is preliminary data.</text>
</comment>
<dbReference type="Gene3D" id="3.90.1150.10">
    <property type="entry name" value="Aspartate Aminotransferase, domain 1"/>
    <property type="match status" value="1"/>
</dbReference>
<dbReference type="AlphaFoldDB" id="M6R5S9"/>
<dbReference type="InterPro" id="IPR015422">
    <property type="entry name" value="PyrdxlP-dep_Trfase_small"/>
</dbReference>
<dbReference type="EMBL" id="AHNZ02000944">
    <property type="protein sequence ID" value="EMO02930.1"/>
    <property type="molecule type" value="Genomic_DNA"/>
</dbReference>